<proteinExistence type="predicted"/>
<dbReference type="STRING" id="589385.SAMN05421504_1031030"/>
<dbReference type="RefSeq" id="WP_091290279.1">
    <property type="nucleotide sequence ID" value="NZ_FNON01000003.1"/>
</dbReference>
<dbReference type="AlphaFoldDB" id="A0A1H3F0M7"/>
<accession>A0A1H3F0M7</accession>
<name>A0A1H3F0M7_9PSEU</name>
<keyword evidence="3" id="KW-1185">Reference proteome</keyword>
<evidence type="ECO:0000313" key="3">
    <source>
        <dbReference type="Proteomes" id="UP000199515"/>
    </source>
</evidence>
<dbReference type="InterPro" id="IPR007278">
    <property type="entry name" value="DUF397"/>
</dbReference>
<dbReference type="Proteomes" id="UP000199515">
    <property type="component" value="Unassembled WGS sequence"/>
</dbReference>
<organism evidence="2 3">
    <name type="scientific">Amycolatopsis xylanica</name>
    <dbReference type="NCBI Taxonomy" id="589385"/>
    <lineage>
        <taxon>Bacteria</taxon>
        <taxon>Bacillati</taxon>
        <taxon>Actinomycetota</taxon>
        <taxon>Actinomycetes</taxon>
        <taxon>Pseudonocardiales</taxon>
        <taxon>Pseudonocardiaceae</taxon>
        <taxon>Amycolatopsis</taxon>
    </lineage>
</organism>
<dbReference type="OrthoDB" id="4562195at2"/>
<dbReference type="EMBL" id="FNON01000003">
    <property type="protein sequence ID" value="SDX83749.1"/>
    <property type="molecule type" value="Genomic_DNA"/>
</dbReference>
<dbReference type="Pfam" id="PF04149">
    <property type="entry name" value="DUF397"/>
    <property type="match status" value="1"/>
</dbReference>
<evidence type="ECO:0000313" key="2">
    <source>
        <dbReference type="EMBL" id="SDX83749.1"/>
    </source>
</evidence>
<protein>
    <recommendedName>
        <fullName evidence="1">DUF397 domain-containing protein</fullName>
    </recommendedName>
</protein>
<gene>
    <name evidence="2" type="ORF">SAMN05421504_1031030</name>
</gene>
<evidence type="ECO:0000259" key="1">
    <source>
        <dbReference type="Pfam" id="PF04149"/>
    </source>
</evidence>
<feature type="domain" description="DUF397" evidence="1">
    <location>
        <begin position="17"/>
        <end position="66"/>
    </location>
</feature>
<sequence>MARRKSAFVVEVEPSGLRWVKSSVSASSTDDCVELAISDAAVMVRDSKDRSGPRLVLAPAAWDGLLNVL</sequence>
<reference evidence="2 3" key="1">
    <citation type="submission" date="2016-10" db="EMBL/GenBank/DDBJ databases">
        <authorList>
            <person name="de Groot N.N."/>
        </authorList>
    </citation>
    <scope>NUCLEOTIDE SEQUENCE [LARGE SCALE GENOMIC DNA]</scope>
    <source>
        <strain evidence="2 3">CPCC 202699</strain>
    </source>
</reference>